<dbReference type="Proteomes" id="UP000474042">
    <property type="component" value="Unassembled WGS sequence"/>
</dbReference>
<dbReference type="InterPro" id="IPR036890">
    <property type="entry name" value="HATPase_C_sf"/>
</dbReference>
<keyword evidence="9 15" id="KW-0418">Kinase</keyword>
<dbReference type="Gene3D" id="3.30.450.40">
    <property type="match status" value="1"/>
</dbReference>
<feature type="domain" description="Histidine kinase/HSP90-like ATPase" evidence="14">
    <location>
        <begin position="449"/>
        <end position="555"/>
    </location>
</feature>
<evidence type="ECO:0000256" key="11">
    <source>
        <dbReference type="ARBA" id="ARBA00022989"/>
    </source>
</evidence>
<dbReference type="Pfam" id="PF06580">
    <property type="entry name" value="His_kinase"/>
    <property type="match status" value="1"/>
</dbReference>
<proteinExistence type="predicted"/>
<dbReference type="EMBL" id="WOFV02000043">
    <property type="protein sequence ID" value="NAS18771.1"/>
    <property type="molecule type" value="Genomic_DNA"/>
</dbReference>
<dbReference type="AlphaFoldDB" id="A0A6L9ER82"/>
<dbReference type="Pfam" id="PF07694">
    <property type="entry name" value="5TM-5TMR_LYT"/>
    <property type="match status" value="1"/>
</dbReference>
<evidence type="ECO:0000313" key="16">
    <source>
        <dbReference type="Proteomes" id="UP000474042"/>
    </source>
</evidence>
<name>A0A6L9ER82_CLOBU</name>
<keyword evidence="8" id="KW-0547">Nucleotide-binding</keyword>
<evidence type="ECO:0000256" key="7">
    <source>
        <dbReference type="ARBA" id="ARBA00022692"/>
    </source>
</evidence>
<dbReference type="Gene3D" id="3.30.565.10">
    <property type="entry name" value="Histidine kinase-like ATPase, C-terminal domain"/>
    <property type="match status" value="1"/>
</dbReference>
<dbReference type="InterPro" id="IPR011620">
    <property type="entry name" value="Sig_transdc_His_kinase_LytS_TM"/>
</dbReference>
<evidence type="ECO:0000256" key="4">
    <source>
        <dbReference type="ARBA" id="ARBA00022475"/>
    </source>
</evidence>
<evidence type="ECO:0000256" key="2">
    <source>
        <dbReference type="ARBA" id="ARBA00004651"/>
    </source>
</evidence>
<keyword evidence="11" id="KW-1133">Transmembrane helix</keyword>
<dbReference type="PANTHER" id="PTHR34220">
    <property type="entry name" value="SENSOR HISTIDINE KINASE YPDA"/>
    <property type="match status" value="1"/>
</dbReference>
<comment type="catalytic activity">
    <reaction evidence="1">
        <text>ATP + protein L-histidine = ADP + protein N-phospho-L-histidine.</text>
        <dbReference type="EC" id="2.7.13.3"/>
    </reaction>
</comment>
<dbReference type="SMART" id="SM00387">
    <property type="entry name" value="HATPase_c"/>
    <property type="match status" value="1"/>
</dbReference>
<keyword evidence="13" id="KW-0472">Membrane</keyword>
<keyword evidence="7" id="KW-0812">Transmembrane</keyword>
<evidence type="ECO:0000259" key="14">
    <source>
        <dbReference type="SMART" id="SM00387"/>
    </source>
</evidence>
<keyword evidence="6" id="KW-0808">Transferase</keyword>
<dbReference type="SUPFAM" id="SSF55781">
    <property type="entry name" value="GAF domain-like"/>
    <property type="match status" value="1"/>
</dbReference>
<dbReference type="GO" id="GO:0071555">
    <property type="term" value="P:cell wall organization"/>
    <property type="evidence" value="ECO:0007669"/>
    <property type="project" value="InterPro"/>
</dbReference>
<evidence type="ECO:0000256" key="6">
    <source>
        <dbReference type="ARBA" id="ARBA00022679"/>
    </source>
</evidence>
<dbReference type="EC" id="2.7.13.3" evidence="3"/>
<dbReference type="GO" id="GO:0000155">
    <property type="term" value="F:phosphorelay sensor kinase activity"/>
    <property type="evidence" value="ECO:0007669"/>
    <property type="project" value="InterPro"/>
</dbReference>
<dbReference type="InterPro" id="IPR029016">
    <property type="entry name" value="GAF-like_dom_sf"/>
</dbReference>
<dbReference type="GO" id="GO:0005886">
    <property type="term" value="C:plasma membrane"/>
    <property type="evidence" value="ECO:0007669"/>
    <property type="project" value="UniProtKB-SubCell"/>
</dbReference>
<evidence type="ECO:0000256" key="1">
    <source>
        <dbReference type="ARBA" id="ARBA00000085"/>
    </source>
</evidence>
<dbReference type="Pfam" id="PF01590">
    <property type="entry name" value="GAF"/>
    <property type="match status" value="1"/>
</dbReference>
<protein>
    <recommendedName>
        <fullName evidence="3">histidine kinase</fullName>
        <ecNumber evidence="3">2.7.13.3</ecNumber>
    </recommendedName>
</protein>
<evidence type="ECO:0000256" key="10">
    <source>
        <dbReference type="ARBA" id="ARBA00022840"/>
    </source>
</evidence>
<dbReference type="InterPro" id="IPR003594">
    <property type="entry name" value="HATPase_dom"/>
</dbReference>
<dbReference type="Gene3D" id="1.10.1760.20">
    <property type="match status" value="1"/>
</dbReference>
<keyword evidence="5" id="KW-0597">Phosphoprotein</keyword>
<evidence type="ECO:0000256" key="3">
    <source>
        <dbReference type="ARBA" id="ARBA00012438"/>
    </source>
</evidence>
<evidence type="ECO:0000313" key="15">
    <source>
        <dbReference type="EMBL" id="NAS18771.1"/>
    </source>
</evidence>
<dbReference type="SUPFAM" id="SSF55874">
    <property type="entry name" value="ATPase domain of HSP90 chaperone/DNA topoisomerase II/histidine kinase"/>
    <property type="match status" value="1"/>
</dbReference>
<dbReference type="InterPro" id="IPR010559">
    <property type="entry name" value="Sig_transdc_His_kin_internal"/>
</dbReference>
<keyword evidence="10" id="KW-0067">ATP-binding</keyword>
<dbReference type="InterPro" id="IPR050640">
    <property type="entry name" value="Bact_2-comp_sensor_kinase"/>
</dbReference>
<dbReference type="Pfam" id="PF02518">
    <property type="entry name" value="HATPase_c"/>
    <property type="match status" value="1"/>
</dbReference>
<dbReference type="GO" id="GO:0005524">
    <property type="term" value="F:ATP binding"/>
    <property type="evidence" value="ECO:0007669"/>
    <property type="project" value="UniProtKB-KW"/>
</dbReference>
<evidence type="ECO:0000256" key="9">
    <source>
        <dbReference type="ARBA" id="ARBA00022777"/>
    </source>
</evidence>
<comment type="caution">
    <text evidence="15">The sequence shown here is derived from an EMBL/GenBank/DDBJ whole genome shotgun (WGS) entry which is preliminary data.</text>
</comment>
<sequence>MLKLINALIGNFGYVILASFFMIKTRIFQRTMKNEIHSKREIMLLSFMFSILGIMGTCLGVPYNGSIVNIRNVSVVVASIVCGPLIGGISGIVCALHRYLYVGGQITAIPCAIATVIAGIIPGIIYIKSEKKDKYTYGVFSIVAIESLSIILIKIICGFEESIIASIYIPMIIINSLGYCFMMSIIDSILKEKDRIEGEQARKTLEIANKTVPYFKELKEESLIKICEMIRDSLDAEVVALTDCEYIIAYSSRYNEAKLYCRKISSEYTKQALKGKKSIILDGRNEKLSFYFDKKNKIKSAIIAPLVYDEEVIGVLKAYFNKSTDITDQNKNMVIGLASLVSTELQLGKIKEYEKMVAKAEIKALQTQINPHFLFNALNTITSFVRINPETARELIVNLSQYLRFNLEFKDGFIELRREIEQVEAFSAIEKARFPDKFVIHYEIEEKDMDIKIPPLIIEPLVENSIKHGILKNRIGKNIWIKCKNNNKSIVIIVEDDGVGIDESIIKDISAGIYDENHVGLYNVYSRIKLIYGTSPNIERLKNGTRISLELNKKG</sequence>
<keyword evidence="12" id="KW-0902">Two-component regulatory system</keyword>
<organism evidence="15 16">
    <name type="scientific">Clostridium butyricum</name>
    <dbReference type="NCBI Taxonomy" id="1492"/>
    <lineage>
        <taxon>Bacteria</taxon>
        <taxon>Bacillati</taxon>
        <taxon>Bacillota</taxon>
        <taxon>Clostridia</taxon>
        <taxon>Eubacteriales</taxon>
        <taxon>Clostridiaceae</taxon>
        <taxon>Clostridium</taxon>
    </lineage>
</organism>
<evidence type="ECO:0000256" key="12">
    <source>
        <dbReference type="ARBA" id="ARBA00023012"/>
    </source>
</evidence>
<accession>A0A6L9ER82</accession>
<reference evidence="15 16" key="1">
    <citation type="submission" date="2020-01" db="EMBL/GenBank/DDBJ databases">
        <title>Genome sequence of a 1,3-propanediol producer, Clostridium butyricum S3.</title>
        <authorList>
            <person name="Zhou J."/>
        </authorList>
    </citation>
    <scope>NUCLEOTIDE SEQUENCE [LARGE SCALE GENOMIC DNA]</scope>
    <source>
        <strain evidence="15 16">S3</strain>
    </source>
</reference>
<evidence type="ECO:0000256" key="13">
    <source>
        <dbReference type="ARBA" id="ARBA00023136"/>
    </source>
</evidence>
<comment type="subcellular location">
    <subcellularLocation>
        <location evidence="2">Cell membrane</location>
        <topology evidence="2">Multi-pass membrane protein</topology>
    </subcellularLocation>
</comment>
<dbReference type="InterPro" id="IPR003018">
    <property type="entry name" value="GAF"/>
</dbReference>
<keyword evidence="4" id="KW-1003">Cell membrane</keyword>
<dbReference type="PANTHER" id="PTHR34220:SF7">
    <property type="entry name" value="SENSOR HISTIDINE KINASE YPDA"/>
    <property type="match status" value="1"/>
</dbReference>
<gene>
    <name evidence="15" type="ORF">GND98_013060</name>
</gene>
<evidence type="ECO:0000256" key="8">
    <source>
        <dbReference type="ARBA" id="ARBA00022741"/>
    </source>
</evidence>
<evidence type="ECO:0000256" key="5">
    <source>
        <dbReference type="ARBA" id="ARBA00022553"/>
    </source>
</evidence>